<reference evidence="3 4" key="1">
    <citation type="submission" date="2024-07" db="EMBL/GenBank/DDBJ databases">
        <authorList>
            <person name="Thanompreechachai J."/>
            <person name="Duangmal K."/>
        </authorList>
    </citation>
    <scope>NUCLEOTIDE SEQUENCE [LARGE SCALE GENOMIC DNA]</scope>
    <source>
        <strain evidence="3 4">LSe6-4</strain>
    </source>
</reference>
<keyword evidence="4" id="KW-1185">Reference proteome</keyword>
<feature type="domain" description="Lantibiotic dehydratase N-terminal" evidence="2">
    <location>
        <begin position="141"/>
        <end position="805"/>
    </location>
</feature>
<gene>
    <name evidence="3" type="ORF">AB2L27_18210</name>
</gene>
<evidence type="ECO:0000313" key="3">
    <source>
        <dbReference type="EMBL" id="MEZ0166696.1"/>
    </source>
</evidence>
<feature type="region of interest" description="Disordered" evidence="1">
    <location>
        <begin position="403"/>
        <end position="424"/>
    </location>
</feature>
<evidence type="ECO:0000313" key="4">
    <source>
        <dbReference type="Proteomes" id="UP001565927"/>
    </source>
</evidence>
<protein>
    <submittedName>
        <fullName evidence="3">Lantibiotic dehydratase</fullName>
    </submittedName>
</protein>
<accession>A0ABV4H540</accession>
<proteinExistence type="predicted"/>
<dbReference type="InterPro" id="IPR006827">
    <property type="entry name" value="Lant_deHydtase_N"/>
</dbReference>
<dbReference type="Pfam" id="PF04738">
    <property type="entry name" value="Lant_dehydr_N"/>
    <property type="match status" value="1"/>
</dbReference>
<organism evidence="3 4">
    <name type="scientific">Kineococcus halophytocola</name>
    <dbReference type="NCBI Taxonomy" id="3234027"/>
    <lineage>
        <taxon>Bacteria</taxon>
        <taxon>Bacillati</taxon>
        <taxon>Actinomycetota</taxon>
        <taxon>Actinomycetes</taxon>
        <taxon>Kineosporiales</taxon>
        <taxon>Kineosporiaceae</taxon>
        <taxon>Kineococcus</taxon>
    </lineage>
</organism>
<evidence type="ECO:0000259" key="2">
    <source>
        <dbReference type="Pfam" id="PF04738"/>
    </source>
</evidence>
<dbReference type="EMBL" id="JBGFTU010000026">
    <property type="protein sequence ID" value="MEZ0166696.1"/>
    <property type="molecule type" value="Genomic_DNA"/>
</dbReference>
<name>A0ABV4H540_9ACTN</name>
<comment type="caution">
    <text evidence="3">The sequence shown here is derived from an EMBL/GenBank/DDBJ whole genome shotgun (WGS) entry which is preliminary data.</text>
</comment>
<sequence>MNRWTVARYGVQRVAGLPEDVLALLRTPRAAAAADAASAWEVVAAASAAALADALHTVVPTVEPAVRRHLLALRRSAFAGRLRPLGPAAADALAVDHPQVLRLLDRARADEADREIAAAAAADALAVEQELVRSAVRTVSEDEELRRALCVASPLAVRALQREARGGTTSRKDAARLDRTLQEYVCRAAVKTSPFSGLTTVAPVRFTEAASAVPAVTTGPVAAPARVRRVQLSTAFLQRLADQVADEESSFLDLPLRLSPSVRRDEDFVRTIQRRRTAPPGSGAGEVGLDSDRLLLLRDTAVLRDVLTVVRDAGPTGTPVRDLLAALADRVGRDDVERLQALRALVRVGVVECELLRIPVHAPDPARAVAAAVRGLPAPWARDLADRLEALAVLVDRYAGEDAQDRPRTEEEVRSSARTTLESVGGTGERVPATVLYEDVLAPAVPVAEVAEVVLPPAARADLAVVADLARALDPLEPHRQHLAGFFVARFGAGAEHGDVEVLFEDFAEDLYDEYVRWVPKVERFDADGTYAPHANWLGLPAVTALDEARRGLRDLLAARTTSWVAQGRPAHGVALTHEDLAGVLAALPPDTRATATANAFLQQTGADEGPGWVLNKVYGGPGFGWSRFAGLLGHDEVLLKEFCDQLRPTDGTGALPVEVLGGEARSNLNVHPPLVPHVLRTPGDPALPAELHVLTVDDLLVRHDVRTGVLELRSRRLDRPVLPVYLGYLVPQALPDTARALLLFAPSTAPVLDLFAGVAVEPDEFGTVRRPRLAVGDVVVSRASWTVPVPAAGPDWAADRAWVRSLGIPPEGFTTTSPDGRPRTAKPRYHHLDAPSTWAALRAGSTPGDHLTFFERLPGAPAPGTPTRELVVELTRQETP</sequence>
<feature type="compositionally biased region" description="Basic and acidic residues" evidence="1">
    <location>
        <begin position="403"/>
        <end position="415"/>
    </location>
</feature>
<dbReference type="Proteomes" id="UP001565927">
    <property type="component" value="Unassembled WGS sequence"/>
</dbReference>
<evidence type="ECO:0000256" key="1">
    <source>
        <dbReference type="SAM" id="MobiDB-lite"/>
    </source>
</evidence>